<protein>
    <recommendedName>
        <fullName evidence="3">Transposase</fullName>
    </recommendedName>
</protein>
<keyword evidence="2" id="KW-1185">Reference proteome</keyword>
<gene>
    <name evidence="1" type="ORF">ACFPIE_09475</name>
</gene>
<comment type="caution">
    <text evidence="1">The sequence shown here is derived from an EMBL/GenBank/DDBJ whole genome shotgun (WGS) entry which is preliminary data.</text>
</comment>
<proteinExistence type="predicted"/>
<evidence type="ECO:0000313" key="2">
    <source>
        <dbReference type="Proteomes" id="UP001596152"/>
    </source>
</evidence>
<name>A0ABW0FT53_9CAUL</name>
<sequence>MTDTTPTRRKIRPEAVWAEARKAWEGGETARSVARRYDVGVPALWKRREAEGWKRPDLRYGPIEPAEGWSAFAARAWDGFEARLREERDLAKALAAGMVGERMGDIPLWHLPFVLHWRAEHLGADVAAGDRERNREQNWAGAIWDAEGKMGSVERMTLEIARLNRAVWREQHKLPEGAAEGWP</sequence>
<reference evidence="2" key="1">
    <citation type="journal article" date="2019" name="Int. J. Syst. Evol. Microbiol.">
        <title>The Global Catalogue of Microorganisms (GCM) 10K type strain sequencing project: providing services to taxonomists for standard genome sequencing and annotation.</title>
        <authorList>
            <consortium name="The Broad Institute Genomics Platform"/>
            <consortium name="The Broad Institute Genome Sequencing Center for Infectious Disease"/>
            <person name="Wu L."/>
            <person name="Ma J."/>
        </authorList>
    </citation>
    <scope>NUCLEOTIDE SEQUENCE [LARGE SCALE GENOMIC DNA]</scope>
    <source>
        <strain evidence="2">JCM 12125</strain>
    </source>
</reference>
<accession>A0ABW0FT53</accession>
<dbReference type="Proteomes" id="UP001596152">
    <property type="component" value="Unassembled WGS sequence"/>
</dbReference>
<evidence type="ECO:0000313" key="1">
    <source>
        <dbReference type="EMBL" id="MFC5344143.1"/>
    </source>
</evidence>
<dbReference type="RefSeq" id="WP_374037313.1">
    <property type="nucleotide sequence ID" value="NZ_CP169082.1"/>
</dbReference>
<organism evidence="1 2">
    <name type="scientific">Brevundimonas staleyi</name>
    <dbReference type="NCBI Taxonomy" id="74326"/>
    <lineage>
        <taxon>Bacteria</taxon>
        <taxon>Pseudomonadati</taxon>
        <taxon>Pseudomonadota</taxon>
        <taxon>Alphaproteobacteria</taxon>
        <taxon>Caulobacterales</taxon>
        <taxon>Caulobacteraceae</taxon>
        <taxon>Brevundimonas</taxon>
    </lineage>
</organism>
<evidence type="ECO:0008006" key="3">
    <source>
        <dbReference type="Google" id="ProtNLM"/>
    </source>
</evidence>
<dbReference type="EMBL" id="JBHSLF010000018">
    <property type="protein sequence ID" value="MFC5344143.1"/>
    <property type="molecule type" value="Genomic_DNA"/>
</dbReference>